<dbReference type="PANTHER" id="PTHR11439:SF483">
    <property type="entry name" value="PEPTIDE SYNTHASE GLIP-LIKE, PUTATIVE (AFU_ORTHOLOGUE AFUA_3G12920)-RELATED"/>
    <property type="match status" value="1"/>
</dbReference>
<name>A0A4Y2D1W5_ARAVE</name>
<evidence type="ECO:0000313" key="1">
    <source>
        <dbReference type="EMBL" id="GBM10710.1"/>
    </source>
</evidence>
<accession>A0A4Y2D1W5</accession>
<proteinExistence type="predicted"/>
<dbReference type="AlphaFoldDB" id="A0A4Y2D1W5"/>
<sequence length="106" mass="12388">MSQYKYTENVLEKFNMQDSKTVKTPLDPNVKLTKEMCPETEAEKTEMSLYPYWSLMGSLMYLDICTRPDICHAFSYLSQFNENPGLPRWTAAKRVLKYLKCTKSVV</sequence>
<dbReference type="OrthoDB" id="6436874at2759"/>
<organism evidence="1 2">
    <name type="scientific">Araneus ventricosus</name>
    <name type="common">Orbweaver spider</name>
    <name type="synonym">Epeira ventricosa</name>
    <dbReference type="NCBI Taxonomy" id="182803"/>
    <lineage>
        <taxon>Eukaryota</taxon>
        <taxon>Metazoa</taxon>
        <taxon>Ecdysozoa</taxon>
        <taxon>Arthropoda</taxon>
        <taxon>Chelicerata</taxon>
        <taxon>Arachnida</taxon>
        <taxon>Araneae</taxon>
        <taxon>Araneomorphae</taxon>
        <taxon>Entelegynae</taxon>
        <taxon>Araneoidea</taxon>
        <taxon>Araneidae</taxon>
        <taxon>Araneus</taxon>
    </lineage>
</organism>
<dbReference type="PANTHER" id="PTHR11439">
    <property type="entry name" value="GAG-POL-RELATED RETROTRANSPOSON"/>
    <property type="match status" value="1"/>
</dbReference>
<reference evidence="1 2" key="1">
    <citation type="journal article" date="2019" name="Sci. Rep.">
        <title>Orb-weaving spider Araneus ventricosus genome elucidates the spidroin gene catalogue.</title>
        <authorList>
            <person name="Kono N."/>
            <person name="Nakamura H."/>
            <person name="Ohtoshi R."/>
            <person name="Moran D.A.P."/>
            <person name="Shinohara A."/>
            <person name="Yoshida Y."/>
            <person name="Fujiwara M."/>
            <person name="Mori M."/>
            <person name="Tomita M."/>
            <person name="Arakawa K."/>
        </authorList>
    </citation>
    <scope>NUCLEOTIDE SEQUENCE [LARGE SCALE GENOMIC DNA]</scope>
</reference>
<comment type="caution">
    <text evidence="1">The sequence shown here is derived from an EMBL/GenBank/DDBJ whole genome shotgun (WGS) entry which is preliminary data.</text>
</comment>
<keyword evidence="2" id="KW-1185">Reference proteome</keyword>
<dbReference type="Proteomes" id="UP000499080">
    <property type="component" value="Unassembled WGS sequence"/>
</dbReference>
<protein>
    <submittedName>
        <fullName evidence="1">Retrovirus-related Pol polyprotein from transposon TNT 1-94</fullName>
    </submittedName>
</protein>
<evidence type="ECO:0000313" key="2">
    <source>
        <dbReference type="Proteomes" id="UP000499080"/>
    </source>
</evidence>
<dbReference type="EMBL" id="BGPR01000290">
    <property type="protein sequence ID" value="GBM10710.1"/>
    <property type="molecule type" value="Genomic_DNA"/>
</dbReference>
<gene>
    <name evidence="1" type="primary">POLX_1942</name>
    <name evidence="1" type="ORF">AVEN_104_1</name>
</gene>